<dbReference type="AlphaFoldDB" id="A0A7V8NR65"/>
<name>A0A7V8NR65_9BACT</name>
<keyword evidence="3" id="KW-1185">Reference proteome</keyword>
<evidence type="ECO:0000313" key="2">
    <source>
        <dbReference type="EMBL" id="MBA0085946.1"/>
    </source>
</evidence>
<feature type="signal peptide" evidence="1">
    <location>
        <begin position="1"/>
        <end position="21"/>
    </location>
</feature>
<feature type="non-terminal residue" evidence="2">
    <location>
        <position position="271"/>
    </location>
</feature>
<gene>
    <name evidence="2" type="ORF">HRJ53_13185</name>
</gene>
<accession>A0A7V8NR65</accession>
<dbReference type="EMBL" id="JACDQQ010001279">
    <property type="protein sequence ID" value="MBA0085946.1"/>
    <property type="molecule type" value="Genomic_DNA"/>
</dbReference>
<evidence type="ECO:0000313" key="3">
    <source>
        <dbReference type="Proteomes" id="UP000567293"/>
    </source>
</evidence>
<keyword evidence="1" id="KW-0732">Signal</keyword>
<protein>
    <submittedName>
        <fullName evidence="2">Uncharacterized protein</fullName>
    </submittedName>
</protein>
<comment type="caution">
    <text evidence="2">The sequence shown here is derived from an EMBL/GenBank/DDBJ whole genome shotgun (WGS) entry which is preliminary data.</text>
</comment>
<sequence>MVKAVFLLAVLSGASSHVTQAQQDNDHTLQAMRDEMARSKARLELQIPNTDQTVRPFYIEYRLLDLDVREVVAEFGDMLSSTRTRNRFMNVEARVGNYKLDSSNFVSDDAFRGFIGPTGEVGVDRDYDSLRQDLWIATDQAFKEAVDTYSRKKGYLSSLARQSDIDDFSKTAPVQLIQPLATPDWTNRNWEQEARDASTVMRAFSQIQESRVSYYLVYATEYLLTSEGTEIRQNRSLAAIEAGMNAVADDGVPVNHYYATYAVRPADLPNV</sequence>
<proteinExistence type="predicted"/>
<feature type="chain" id="PRO_5031154811" evidence="1">
    <location>
        <begin position="22"/>
        <end position="271"/>
    </location>
</feature>
<dbReference type="Proteomes" id="UP000567293">
    <property type="component" value="Unassembled WGS sequence"/>
</dbReference>
<evidence type="ECO:0000256" key="1">
    <source>
        <dbReference type="SAM" id="SignalP"/>
    </source>
</evidence>
<reference evidence="2" key="1">
    <citation type="submission" date="2020-06" db="EMBL/GenBank/DDBJ databases">
        <title>Legume-microbial interactions unlock mineral nutrients during tropical forest succession.</title>
        <authorList>
            <person name="Epihov D.Z."/>
        </authorList>
    </citation>
    <scope>NUCLEOTIDE SEQUENCE [LARGE SCALE GENOMIC DNA]</scope>
    <source>
        <strain evidence="2">Pan2503</strain>
    </source>
</reference>
<organism evidence="2 3">
    <name type="scientific">Candidatus Acidiferrum panamense</name>
    <dbReference type="NCBI Taxonomy" id="2741543"/>
    <lineage>
        <taxon>Bacteria</taxon>
        <taxon>Pseudomonadati</taxon>
        <taxon>Acidobacteriota</taxon>
        <taxon>Terriglobia</taxon>
        <taxon>Candidatus Acidiferrales</taxon>
        <taxon>Candidatus Acidiferrum</taxon>
    </lineage>
</organism>